<dbReference type="PANTHER" id="PTHR43546:SF9">
    <property type="entry name" value="L-ASCORBATE-6-PHOSPHATE LACTONASE ULAG-RELATED"/>
    <property type="match status" value="1"/>
</dbReference>
<dbReference type="Proteomes" id="UP000535589">
    <property type="component" value="Unassembled WGS sequence"/>
</dbReference>
<dbReference type="Pfam" id="PF12706">
    <property type="entry name" value="Lactamase_B_2"/>
    <property type="match status" value="1"/>
</dbReference>
<accession>A0A7X8TNW3</accession>
<proteinExistence type="predicted"/>
<evidence type="ECO:0000313" key="3">
    <source>
        <dbReference type="EMBL" id="NLS12079.1"/>
    </source>
</evidence>
<evidence type="ECO:0000256" key="1">
    <source>
        <dbReference type="ARBA" id="ARBA00022801"/>
    </source>
</evidence>
<dbReference type="EMBL" id="JABAIK010000003">
    <property type="protein sequence ID" value="NLS12079.1"/>
    <property type="molecule type" value="Genomic_DNA"/>
</dbReference>
<evidence type="ECO:0000313" key="4">
    <source>
        <dbReference type="Proteomes" id="UP000535589"/>
    </source>
</evidence>
<dbReference type="GO" id="GO:0016787">
    <property type="term" value="F:hydrolase activity"/>
    <property type="evidence" value="ECO:0007669"/>
    <property type="project" value="UniProtKB-KW"/>
</dbReference>
<dbReference type="RefSeq" id="WP_168835187.1">
    <property type="nucleotide sequence ID" value="NZ_JABAIK010000003.1"/>
</dbReference>
<dbReference type="InterPro" id="IPR050114">
    <property type="entry name" value="UPF0173_UPF0282_UlaG_hydrolase"/>
</dbReference>
<comment type="caution">
    <text evidence="3">The sequence shown here is derived from an EMBL/GenBank/DDBJ whole genome shotgun (WGS) entry which is preliminary data.</text>
</comment>
<sequence>MKIHQLRNATLVIESGNHAILIDPMLSAKSAQPPFSLFRAKPRRNPTVELPNNANDILSKVTHAIITHSQTFGIQALQHTDHLDQDGETFLKNRNIPIATPAKDADYLRRKGLDVVCDATPWQRTEFAGGFITAIPAQHGHGWIHKVMANGAGFVIALSNEPSVYVSGDTVLTDDVRRALDELKPDIAIVAAGNAKMDVGNPLLMGADELIEFIQRSPGQVIANHMEALNHCHIDRTQLSALITQYGLGDKVLIPADGETLTFAERITA</sequence>
<feature type="domain" description="Metallo-beta-lactamase" evidence="2">
    <location>
        <begin position="19"/>
        <end position="217"/>
    </location>
</feature>
<dbReference type="InterPro" id="IPR036866">
    <property type="entry name" value="RibonucZ/Hydroxyglut_hydro"/>
</dbReference>
<evidence type="ECO:0000259" key="2">
    <source>
        <dbReference type="Pfam" id="PF12706"/>
    </source>
</evidence>
<name>A0A7X8TNW3_9VIBR</name>
<dbReference type="SUPFAM" id="SSF56281">
    <property type="entry name" value="Metallo-hydrolase/oxidoreductase"/>
    <property type="match status" value="1"/>
</dbReference>
<dbReference type="InterPro" id="IPR001279">
    <property type="entry name" value="Metallo-B-lactamas"/>
</dbReference>
<gene>
    <name evidence="3" type="ORF">HGP28_04120</name>
</gene>
<protein>
    <submittedName>
        <fullName evidence="3">MBL fold metallo-hydrolase</fullName>
    </submittedName>
</protein>
<dbReference type="Gene3D" id="3.60.15.10">
    <property type="entry name" value="Ribonuclease Z/Hydroxyacylglutathione hydrolase-like"/>
    <property type="match status" value="1"/>
</dbReference>
<dbReference type="AlphaFoldDB" id="A0A7X8TNW3"/>
<reference evidence="3 4" key="1">
    <citation type="submission" date="2020-04" db="EMBL/GenBank/DDBJ databases">
        <title>Vibrio sp. SM6, a novel species isolated from seawater.</title>
        <authorList>
            <person name="Wang X."/>
        </authorList>
    </citation>
    <scope>NUCLEOTIDE SEQUENCE [LARGE SCALE GENOMIC DNA]</scope>
    <source>
        <strain evidence="3 4">SM6</strain>
    </source>
</reference>
<dbReference type="PANTHER" id="PTHR43546">
    <property type="entry name" value="UPF0173 METAL-DEPENDENT HYDROLASE MJ1163-RELATED"/>
    <property type="match status" value="1"/>
</dbReference>
<keyword evidence="1 3" id="KW-0378">Hydrolase</keyword>
<organism evidence="3 4">
    <name type="scientific">Vibrio agarilyticus</name>
    <dbReference type="NCBI Taxonomy" id="2726741"/>
    <lineage>
        <taxon>Bacteria</taxon>
        <taxon>Pseudomonadati</taxon>
        <taxon>Pseudomonadota</taxon>
        <taxon>Gammaproteobacteria</taxon>
        <taxon>Vibrionales</taxon>
        <taxon>Vibrionaceae</taxon>
        <taxon>Vibrio</taxon>
    </lineage>
</organism>
<keyword evidence="4" id="KW-1185">Reference proteome</keyword>